<name>A0A916P7F6_MYCTX</name>
<evidence type="ECO:0000313" key="1">
    <source>
        <dbReference type="EMBL" id="COX44708.1"/>
    </source>
</evidence>
<dbReference type="AlphaFoldDB" id="A0A916P7F6"/>
<organism evidence="1 2">
    <name type="scientific">Mycobacterium tuberculosis</name>
    <dbReference type="NCBI Taxonomy" id="1773"/>
    <lineage>
        <taxon>Bacteria</taxon>
        <taxon>Bacillati</taxon>
        <taxon>Actinomycetota</taxon>
        <taxon>Actinomycetes</taxon>
        <taxon>Mycobacteriales</taxon>
        <taxon>Mycobacteriaceae</taxon>
        <taxon>Mycobacterium</taxon>
        <taxon>Mycobacterium tuberculosis complex</taxon>
    </lineage>
</organism>
<reference evidence="2" key="1">
    <citation type="submission" date="2015-03" db="EMBL/GenBank/DDBJ databases">
        <authorList>
            <consortium name="Pathogen Informatics"/>
        </authorList>
    </citation>
    <scope>NUCLEOTIDE SEQUENCE [LARGE SCALE GENOMIC DNA]</scope>
    <source>
        <strain evidence="2">N09902308</strain>
    </source>
</reference>
<evidence type="ECO:0000313" key="2">
    <source>
        <dbReference type="Proteomes" id="UP000039021"/>
    </source>
</evidence>
<proteinExistence type="predicted"/>
<gene>
    <name evidence="1" type="ORF">ERS007739_01301</name>
</gene>
<sequence>MGFQRGLVVGVGTFGIDRHLVGALERKRDLLDLFEHLTRGAQRRSGVVEHSCDKRRHQWANPPSRSLGGVWDRPDHWGCTLLAWFNRTLRLDLCRQVFRDTGAVMGCPSRQLGDRPAGSFGFGGDGQIHLVLHWLQGSLRRSAHWTFERFDDSAALLFAVDFGLGLDGEAGLGELVLGPHDFGGPANLRPLDRDRGVRLQLGALPFRSRGRVAIVRCVTAP</sequence>
<dbReference type="EMBL" id="CSBK01000481">
    <property type="protein sequence ID" value="COX44708.1"/>
    <property type="molecule type" value="Genomic_DNA"/>
</dbReference>
<dbReference type="Proteomes" id="UP000039021">
    <property type="component" value="Unassembled WGS sequence"/>
</dbReference>
<comment type="caution">
    <text evidence="1">The sequence shown here is derived from an EMBL/GenBank/DDBJ whole genome shotgun (WGS) entry which is preliminary data.</text>
</comment>
<protein>
    <submittedName>
        <fullName evidence="1">Uncharacterized protein</fullName>
    </submittedName>
</protein>
<accession>A0A916P7F6</accession>